<dbReference type="InterPro" id="IPR027417">
    <property type="entry name" value="P-loop_NTPase"/>
</dbReference>
<evidence type="ECO:0000313" key="6">
    <source>
        <dbReference type="EMBL" id="SHK42006.1"/>
    </source>
</evidence>
<dbReference type="GO" id="GO:0016887">
    <property type="term" value="F:ATP hydrolysis activity"/>
    <property type="evidence" value="ECO:0007669"/>
    <property type="project" value="InterPro"/>
</dbReference>
<dbReference type="PROSITE" id="PS00211">
    <property type="entry name" value="ABC_TRANSPORTER_1"/>
    <property type="match status" value="1"/>
</dbReference>
<dbReference type="PANTHER" id="PTHR43335:SF4">
    <property type="entry name" value="ABC TRANSPORTER, ATP-BINDING PROTEIN"/>
    <property type="match status" value="1"/>
</dbReference>
<comment type="similarity">
    <text evidence="1">Belongs to the ABC transporter superfamily.</text>
</comment>
<name>A0A1M6SBC0_PARC5</name>
<gene>
    <name evidence="6" type="ORF">SAMN02745912_03253</name>
</gene>
<dbReference type="InterPro" id="IPR003593">
    <property type="entry name" value="AAA+_ATPase"/>
</dbReference>
<dbReference type="OrthoDB" id="9809205at2"/>
<evidence type="ECO:0000313" key="7">
    <source>
        <dbReference type="Proteomes" id="UP000184465"/>
    </source>
</evidence>
<dbReference type="PANTHER" id="PTHR43335">
    <property type="entry name" value="ABC TRANSPORTER, ATP-BINDING PROTEIN"/>
    <property type="match status" value="1"/>
</dbReference>
<proteinExistence type="inferred from homology"/>
<evidence type="ECO:0000259" key="5">
    <source>
        <dbReference type="PROSITE" id="PS50893"/>
    </source>
</evidence>
<keyword evidence="4 6" id="KW-0067">ATP-binding</keyword>
<dbReference type="AlphaFoldDB" id="A0A1M6SBC0"/>
<organism evidence="6 7">
    <name type="scientific">Paramaledivibacter caminithermalis (strain DSM 15212 / CIP 107654 / DViRD3)</name>
    <name type="common">Clostridium caminithermale</name>
    <dbReference type="NCBI Taxonomy" id="1121301"/>
    <lineage>
        <taxon>Bacteria</taxon>
        <taxon>Bacillati</taxon>
        <taxon>Bacillota</taxon>
        <taxon>Clostridia</taxon>
        <taxon>Peptostreptococcales</taxon>
        <taxon>Caminicellaceae</taxon>
        <taxon>Paramaledivibacter</taxon>
    </lineage>
</organism>
<dbReference type="Proteomes" id="UP000184465">
    <property type="component" value="Unassembled WGS sequence"/>
</dbReference>
<dbReference type="Gene3D" id="3.40.50.300">
    <property type="entry name" value="P-loop containing nucleotide triphosphate hydrolases"/>
    <property type="match status" value="1"/>
</dbReference>
<evidence type="ECO:0000256" key="3">
    <source>
        <dbReference type="ARBA" id="ARBA00022741"/>
    </source>
</evidence>
<dbReference type="InterPro" id="IPR003439">
    <property type="entry name" value="ABC_transporter-like_ATP-bd"/>
</dbReference>
<dbReference type="Pfam" id="PF00005">
    <property type="entry name" value="ABC_tran"/>
    <property type="match status" value="1"/>
</dbReference>
<protein>
    <submittedName>
        <fullName evidence="6">ABC-2 type transport system ATP-binding protein</fullName>
    </submittedName>
</protein>
<dbReference type="STRING" id="1121301.SAMN02745912_03253"/>
<keyword evidence="7" id="KW-1185">Reference proteome</keyword>
<dbReference type="InterPro" id="IPR017871">
    <property type="entry name" value="ABC_transporter-like_CS"/>
</dbReference>
<feature type="domain" description="ABC transporter" evidence="5">
    <location>
        <begin position="6"/>
        <end position="235"/>
    </location>
</feature>
<evidence type="ECO:0000256" key="4">
    <source>
        <dbReference type="ARBA" id="ARBA00022840"/>
    </source>
</evidence>
<evidence type="ECO:0000256" key="2">
    <source>
        <dbReference type="ARBA" id="ARBA00022448"/>
    </source>
</evidence>
<accession>A0A1M6SBC0</accession>
<dbReference type="SUPFAM" id="SSF52540">
    <property type="entry name" value="P-loop containing nucleoside triphosphate hydrolases"/>
    <property type="match status" value="1"/>
</dbReference>
<dbReference type="RefSeq" id="WP_073152468.1">
    <property type="nucleotide sequence ID" value="NZ_FRAG01000058.1"/>
</dbReference>
<reference evidence="6 7" key="1">
    <citation type="submission" date="2016-11" db="EMBL/GenBank/DDBJ databases">
        <authorList>
            <person name="Jaros S."/>
            <person name="Januszkiewicz K."/>
            <person name="Wedrychowicz H."/>
        </authorList>
    </citation>
    <scope>NUCLEOTIDE SEQUENCE [LARGE SCALE GENOMIC DNA]</scope>
    <source>
        <strain evidence="6 7">DSM 15212</strain>
    </source>
</reference>
<keyword evidence="3" id="KW-0547">Nucleotide-binding</keyword>
<sequence length="309" mass="34283">MSKNILEIEGISKTFLGNFKAVQNLSLKVEEGEVCGFLGPNGAGKTTTIRMILGLIKPDDGNVFIDGHSIKEDKLTALKKVGALVEGPAFYEYLSGRDNLKAFAAYSGDIPQSRIEDVLGIVGLSDRGKDKVRHYSYGMKQRLGIAQALLIQPRLLILDEPTNGLDPHGIQEIRLLIKRLSKETGVTILLSSHILAEVEQICNKVAIIDKGVLKASGDVKQLLNPEKKIYEIASNDYKKLLKDLKSLNNITILKEHDEKTGNISFHTGNWNPEDVLVELVKKGSRITLFAPKKITLEDFFFQITKEEDD</sequence>
<dbReference type="GO" id="GO:0005524">
    <property type="term" value="F:ATP binding"/>
    <property type="evidence" value="ECO:0007669"/>
    <property type="project" value="UniProtKB-KW"/>
</dbReference>
<dbReference type="EMBL" id="FRAG01000058">
    <property type="protein sequence ID" value="SHK42006.1"/>
    <property type="molecule type" value="Genomic_DNA"/>
</dbReference>
<dbReference type="SMART" id="SM00382">
    <property type="entry name" value="AAA"/>
    <property type="match status" value="1"/>
</dbReference>
<evidence type="ECO:0000256" key="1">
    <source>
        <dbReference type="ARBA" id="ARBA00005417"/>
    </source>
</evidence>
<dbReference type="PROSITE" id="PS50893">
    <property type="entry name" value="ABC_TRANSPORTER_2"/>
    <property type="match status" value="1"/>
</dbReference>
<keyword evidence="2" id="KW-0813">Transport</keyword>